<evidence type="ECO:0000313" key="1">
    <source>
        <dbReference type="EMBL" id="HIZ46209.1"/>
    </source>
</evidence>
<proteinExistence type="predicted"/>
<reference evidence="1" key="1">
    <citation type="journal article" date="2021" name="PeerJ">
        <title>Extensive microbial diversity within the chicken gut microbiome revealed by metagenomics and culture.</title>
        <authorList>
            <person name="Gilroy R."/>
            <person name="Ravi A."/>
            <person name="Getino M."/>
            <person name="Pursley I."/>
            <person name="Horton D.L."/>
            <person name="Alikhan N.F."/>
            <person name="Baker D."/>
            <person name="Gharbi K."/>
            <person name="Hall N."/>
            <person name="Watson M."/>
            <person name="Adriaenssens E.M."/>
            <person name="Foster-Nyarko E."/>
            <person name="Jarju S."/>
            <person name="Secka A."/>
            <person name="Antonio M."/>
            <person name="Oren A."/>
            <person name="Chaudhuri R.R."/>
            <person name="La Ragione R."/>
            <person name="Hildebrand F."/>
            <person name="Pallen M.J."/>
        </authorList>
    </citation>
    <scope>NUCLEOTIDE SEQUENCE</scope>
    <source>
        <strain evidence="1">ChiHjej12B11-14209</strain>
    </source>
</reference>
<sequence>MNTAHLDALPETRANFALDLADGEKVVFAAQLACFGTEQDAFLGGHQSRLCLTNRRLVANNTVGLWTVSLADDVAGCALVERGVPFLKSAVVRVDLNEELVYGEGTDGQGVLRGFRFYLKPKDGERLAALLRG</sequence>
<organism evidence="1 2">
    <name type="scientific">Candidatus Olsenella pullistercoris</name>
    <dbReference type="NCBI Taxonomy" id="2838712"/>
    <lineage>
        <taxon>Bacteria</taxon>
        <taxon>Bacillati</taxon>
        <taxon>Actinomycetota</taxon>
        <taxon>Coriobacteriia</taxon>
        <taxon>Coriobacteriales</taxon>
        <taxon>Atopobiaceae</taxon>
        <taxon>Olsenella</taxon>
    </lineage>
</organism>
<name>A0A9D2JEY9_9ACTN</name>
<accession>A0A9D2JEY9</accession>
<reference evidence="1" key="2">
    <citation type="submission" date="2021-04" db="EMBL/GenBank/DDBJ databases">
        <authorList>
            <person name="Gilroy R."/>
        </authorList>
    </citation>
    <scope>NUCLEOTIDE SEQUENCE</scope>
    <source>
        <strain evidence="1">ChiHjej12B11-14209</strain>
    </source>
</reference>
<comment type="caution">
    <text evidence="1">The sequence shown here is derived from an EMBL/GenBank/DDBJ whole genome shotgun (WGS) entry which is preliminary data.</text>
</comment>
<protein>
    <submittedName>
        <fullName evidence="1">Uncharacterized protein</fullName>
    </submittedName>
</protein>
<dbReference type="Proteomes" id="UP000824062">
    <property type="component" value="Unassembled WGS sequence"/>
</dbReference>
<dbReference type="EMBL" id="DXBM01000036">
    <property type="protein sequence ID" value="HIZ46209.1"/>
    <property type="molecule type" value="Genomic_DNA"/>
</dbReference>
<dbReference type="AlphaFoldDB" id="A0A9D2JEY9"/>
<evidence type="ECO:0000313" key="2">
    <source>
        <dbReference type="Proteomes" id="UP000824062"/>
    </source>
</evidence>
<gene>
    <name evidence="1" type="ORF">IAA19_04235</name>
</gene>